<reference evidence="1 2" key="1">
    <citation type="journal article" date="2021" name="Sci. Rep.">
        <title>Chromosome anchoring in Senegalese sole (Solea senegalensis) reveals sex-associated markers and genome rearrangements in flatfish.</title>
        <authorList>
            <person name="Guerrero-Cozar I."/>
            <person name="Gomez-Garrido J."/>
            <person name="Berbel C."/>
            <person name="Martinez-Blanch J.F."/>
            <person name="Alioto T."/>
            <person name="Claros M.G."/>
            <person name="Gagnaire P.A."/>
            <person name="Manchado M."/>
        </authorList>
    </citation>
    <scope>NUCLEOTIDE SEQUENCE [LARGE SCALE GENOMIC DNA]</scope>
    <source>
        <strain evidence="1">Sse05_10M</strain>
    </source>
</reference>
<evidence type="ECO:0000313" key="1">
    <source>
        <dbReference type="EMBL" id="KAG7508144.1"/>
    </source>
</evidence>
<evidence type="ECO:0000313" key="2">
    <source>
        <dbReference type="Proteomes" id="UP000693946"/>
    </source>
</evidence>
<organism evidence="1 2">
    <name type="scientific">Solea senegalensis</name>
    <name type="common">Senegalese sole</name>
    <dbReference type="NCBI Taxonomy" id="28829"/>
    <lineage>
        <taxon>Eukaryota</taxon>
        <taxon>Metazoa</taxon>
        <taxon>Chordata</taxon>
        <taxon>Craniata</taxon>
        <taxon>Vertebrata</taxon>
        <taxon>Euteleostomi</taxon>
        <taxon>Actinopterygii</taxon>
        <taxon>Neopterygii</taxon>
        <taxon>Teleostei</taxon>
        <taxon>Neoteleostei</taxon>
        <taxon>Acanthomorphata</taxon>
        <taxon>Carangaria</taxon>
        <taxon>Pleuronectiformes</taxon>
        <taxon>Pleuronectoidei</taxon>
        <taxon>Soleidae</taxon>
        <taxon>Solea</taxon>
    </lineage>
</organism>
<accession>A0AAV6RU54</accession>
<dbReference type="Proteomes" id="UP000693946">
    <property type="component" value="Linkage Group LG17"/>
</dbReference>
<dbReference type="EMBL" id="JAGKHQ010000009">
    <property type="protein sequence ID" value="KAG7508144.1"/>
    <property type="molecule type" value="Genomic_DNA"/>
</dbReference>
<gene>
    <name evidence="1" type="ORF">JOB18_004099</name>
</gene>
<comment type="caution">
    <text evidence="1">The sequence shown here is derived from an EMBL/GenBank/DDBJ whole genome shotgun (WGS) entry which is preliminary data.</text>
</comment>
<name>A0AAV6RU54_SOLSE</name>
<dbReference type="AlphaFoldDB" id="A0AAV6RU54"/>
<proteinExistence type="predicted"/>
<sequence>MFLPKSFLCSSSSNHTSRSRTIAWRTTYSSGATSSLMSVNLANTAEQVRRLYSAASASGLSGDNSDDLQTCFAVLEASSLQTARQEIRDSCSAEECIVCVMDVKRQNTCPCGSPSFRLAIEEPSKQI</sequence>
<keyword evidence="2" id="KW-1185">Reference proteome</keyword>
<protein>
    <submittedName>
        <fullName evidence="1">Uncharacterized protein</fullName>
    </submittedName>
</protein>